<sequence>MVAQMRATAEDVAALAGVSAKTVSRVFNQRELVHPETAERVMSAAKRLRFRPNTLARGLRRGGGTNTVGLIVGELGNPFYYKVASGLEQELAPHGFGLLVATTDDTVEGEQRVADILLSQRISALAIIPVSDDQSYLEGERQLGTPIVAIDRPATNLVADSVVLSNDAGSYGATKRLLQHGHRRISYVCNPASIYSQTERVAGYRRAMREAGTDPTPWERLEDDRSLPPERAIADLLTLATPPTALICGNNRMTIGALRAMRALGDTSTALIGFDDFDTADVLNVSVITYDPHELGRQAARVAIERMHDLTGVARQLILPTHVIERGTGERLPQDHNHQQTESR</sequence>
<gene>
    <name evidence="6" type="ORF">WDU96_03375</name>
</gene>
<protein>
    <submittedName>
        <fullName evidence="6">LacI family DNA-binding transcriptional regulator</fullName>
    </submittedName>
</protein>
<evidence type="ECO:0000256" key="2">
    <source>
        <dbReference type="ARBA" id="ARBA00023125"/>
    </source>
</evidence>
<evidence type="ECO:0000313" key="7">
    <source>
        <dbReference type="Proteomes" id="UP001368654"/>
    </source>
</evidence>
<dbReference type="Gene3D" id="3.40.50.2300">
    <property type="match status" value="2"/>
</dbReference>
<dbReference type="Pfam" id="PF00532">
    <property type="entry name" value="Peripla_BP_1"/>
    <property type="match status" value="1"/>
</dbReference>
<proteinExistence type="predicted"/>
<evidence type="ECO:0000256" key="4">
    <source>
        <dbReference type="SAM" id="MobiDB-lite"/>
    </source>
</evidence>
<keyword evidence="7" id="KW-1185">Reference proteome</keyword>
<dbReference type="SUPFAM" id="SSF53822">
    <property type="entry name" value="Periplasmic binding protein-like I"/>
    <property type="match status" value="1"/>
</dbReference>
<feature type="region of interest" description="Disordered" evidence="4">
    <location>
        <begin position="325"/>
        <end position="344"/>
    </location>
</feature>
<dbReference type="SUPFAM" id="SSF47413">
    <property type="entry name" value="lambda repressor-like DNA-binding domains"/>
    <property type="match status" value="1"/>
</dbReference>
<dbReference type="InterPro" id="IPR001761">
    <property type="entry name" value="Peripla_BP/Lac1_sug-bd_dom"/>
</dbReference>
<keyword evidence="1" id="KW-0805">Transcription regulation</keyword>
<evidence type="ECO:0000259" key="5">
    <source>
        <dbReference type="PROSITE" id="PS50932"/>
    </source>
</evidence>
<dbReference type="InterPro" id="IPR028082">
    <property type="entry name" value="Peripla_BP_I"/>
</dbReference>
<dbReference type="Pfam" id="PF00356">
    <property type="entry name" value="LacI"/>
    <property type="match status" value="1"/>
</dbReference>
<dbReference type="PROSITE" id="PS50932">
    <property type="entry name" value="HTH_LACI_2"/>
    <property type="match status" value="1"/>
</dbReference>
<name>A0ABU8LSY9_9MICO</name>
<dbReference type="EMBL" id="JBBDGL010000001">
    <property type="protein sequence ID" value="MEJ1154639.1"/>
    <property type="molecule type" value="Genomic_DNA"/>
</dbReference>
<dbReference type="RefSeq" id="WP_337337073.1">
    <property type="nucleotide sequence ID" value="NZ_JBBDGL010000001.1"/>
</dbReference>
<organism evidence="6 7">
    <name type="scientific">Microbacterium marmarense</name>
    <dbReference type="NCBI Taxonomy" id="3122051"/>
    <lineage>
        <taxon>Bacteria</taxon>
        <taxon>Bacillati</taxon>
        <taxon>Actinomycetota</taxon>
        <taxon>Actinomycetes</taxon>
        <taxon>Micrococcales</taxon>
        <taxon>Microbacteriaceae</taxon>
        <taxon>Microbacterium</taxon>
    </lineage>
</organism>
<dbReference type="CDD" id="cd01392">
    <property type="entry name" value="HTH_LacI"/>
    <property type="match status" value="1"/>
</dbReference>
<feature type="domain" description="HTH lacI-type" evidence="5">
    <location>
        <begin position="7"/>
        <end position="61"/>
    </location>
</feature>
<evidence type="ECO:0000313" key="6">
    <source>
        <dbReference type="EMBL" id="MEJ1154639.1"/>
    </source>
</evidence>
<dbReference type="GO" id="GO:0003677">
    <property type="term" value="F:DNA binding"/>
    <property type="evidence" value="ECO:0007669"/>
    <property type="project" value="UniProtKB-KW"/>
</dbReference>
<dbReference type="SMART" id="SM00354">
    <property type="entry name" value="HTH_LACI"/>
    <property type="match status" value="1"/>
</dbReference>
<dbReference type="CDD" id="cd06267">
    <property type="entry name" value="PBP1_LacI_sugar_binding-like"/>
    <property type="match status" value="1"/>
</dbReference>
<accession>A0ABU8LSY9</accession>
<evidence type="ECO:0000256" key="1">
    <source>
        <dbReference type="ARBA" id="ARBA00023015"/>
    </source>
</evidence>
<dbReference type="Gene3D" id="1.10.260.40">
    <property type="entry name" value="lambda repressor-like DNA-binding domains"/>
    <property type="match status" value="1"/>
</dbReference>
<evidence type="ECO:0000256" key="3">
    <source>
        <dbReference type="ARBA" id="ARBA00023163"/>
    </source>
</evidence>
<dbReference type="PANTHER" id="PTHR30146:SF109">
    <property type="entry name" value="HTH-TYPE TRANSCRIPTIONAL REGULATOR GALS"/>
    <property type="match status" value="1"/>
</dbReference>
<reference evidence="6 7" key="1">
    <citation type="submission" date="2024-02" db="EMBL/GenBank/DDBJ databases">
        <authorList>
            <person name="Saticioglu I.B."/>
        </authorList>
    </citation>
    <scope>NUCLEOTIDE SEQUENCE [LARGE SCALE GENOMIC DNA]</scope>
    <source>
        <strain evidence="6 7">Mu-86</strain>
    </source>
</reference>
<keyword evidence="2 6" id="KW-0238">DNA-binding</keyword>
<dbReference type="Proteomes" id="UP001368654">
    <property type="component" value="Unassembled WGS sequence"/>
</dbReference>
<dbReference type="InterPro" id="IPR010982">
    <property type="entry name" value="Lambda_DNA-bd_dom_sf"/>
</dbReference>
<dbReference type="PANTHER" id="PTHR30146">
    <property type="entry name" value="LACI-RELATED TRANSCRIPTIONAL REPRESSOR"/>
    <property type="match status" value="1"/>
</dbReference>
<dbReference type="InterPro" id="IPR000843">
    <property type="entry name" value="HTH_LacI"/>
</dbReference>
<comment type="caution">
    <text evidence="6">The sequence shown here is derived from an EMBL/GenBank/DDBJ whole genome shotgun (WGS) entry which is preliminary data.</text>
</comment>
<keyword evidence="3" id="KW-0804">Transcription</keyword>